<feature type="region of interest" description="Disordered" evidence="1">
    <location>
        <begin position="28"/>
        <end position="76"/>
    </location>
</feature>
<dbReference type="Pfam" id="PF13474">
    <property type="entry name" value="SnoaL_3"/>
    <property type="match status" value="1"/>
</dbReference>
<dbReference type="InterPro" id="IPR037401">
    <property type="entry name" value="SnoaL-like"/>
</dbReference>
<accession>A0A0C2QYB6</accession>
<evidence type="ECO:0000313" key="4">
    <source>
        <dbReference type="EMBL" id="KIL42995.1"/>
    </source>
</evidence>
<dbReference type="AlphaFoldDB" id="A0A0C2QYB6"/>
<dbReference type="EMBL" id="JXRR01000022">
    <property type="protein sequence ID" value="KIL42995.1"/>
    <property type="molecule type" value="Genomic_DNA"/>
</dbReference>
<feature type="domain" description="SnoaL-like" evidence="3">
    <location>
        <begin position="85"/>
        <end position="193"/>
    </location>
</feature>
<dbReference type="Proteomes" id="UP000031972">
    <property type="component" value="Unassembled WGS sequence"/>
</dbReference>
<feature type="chain" id="PRO_5039361926" description="SnoaL-like domain-containing protein" evidence="2">
    <location>
        <begin position="24"/>
        <end position="198"/>
    </location>
</feature>
<gene>
    <name evidence="4" type="ORF">KR50_33980</name>
</gene>
<protein>
    <recommendedName>
        <fullName evidence="3">SnoaL-like domain-containing protein</fullName>
    </recommendedName>
</protein>
<comment type="caution">
    <text evidence="4">The sequence shown here is derived from an EMBL/GenBank/DDBJ whole genome shotgun (WGS) entry which is preliminary data.</text>
</comment>
<reference evidence="4 5" key="1">
    <citation type="submission" date="2015-01" db="EMBL/GenBank/DDBJ databases">
        <title>Jeotgalibacillus campisalis genome sequencing.</title>
        <authorList>
            <person name="Goh K.M."/>
            <person name="Chan K.-G."/>
            <person name="Yaakop A.S."/>
            <person name="Ee R."/>
            <person name="Gan H.M."/>
            <person name="Chan C.S."/>
        </authorList>
    </citation>
    <scope>NUCLEOTIDE SEQUENCE [LARGE SCALE GENOMIC DNA]</scope>
    <source>
        <strain evidence="4 5">SF-57</strain>
    </source>
</reference>
<dbReference type="PROSITE" id="PS51257">
    <property type="entry name" value="PROKAR_LIPOPROTEIN"/>
    <property type="match status" value="1"/>
</dbReference>
<feature type="compositionally biased region" description="Acidic residues" evidence="1">
    <location>
        <begin position="53"/>
        <end position="76"/>
    </location>
</feature>
<evidence type="ECO:0000313" key="5">
    <source>
        <dbReference type="Proteomes" id="UP000031972"/>
    </source>
</evidence>
<dbReference type="RefSeq" id="WP_041061178.1">
    <property type="nucleotide sequence ID" value="NZ_JXRR01000022.1"/>
</dbReference>
<evidence type="ECO:0000259" key="3">
    <source>
        <dbReference type="Pfam" id="PF13474"/>
    </source>
</evidence>
<evidence type="ECO:0000256" key="2">
    <source>
        <dbReference type="SAM" id="SignalP"/>
    </source>
</evidence>
<dbReference type="InterPro" id="IPR032710">
    <property type="entry name" value="NTF2-like_dom_sf"/>
</dbReference>
<keyword evidence="2" id="KW-0732">Signal</keyword>
<dbReference type="Gene3D" id="3.10.450.50">
    <property type="match status" value="1"/>
</dbReference>
<dbReference type="PATRIC" id="fig|220754.4.peg.3413"/>
<evidence type="ECO:0000256" key="1">
    <source>
        <dbReference type="SAM" id="MobiDB-lite"/>
    </source>
</evidence>
<organism evidence="4 5">
    <name type="scientific">Jeotgalibacillus campisalis</name>
    <dbReference type="NCBI Taxonomy" id="220754"/>
    <lineage>
        <taxon>Bacteria</taxon>
        <taxon>Bacillati</taxon>
        <taxon>Bacillota</taxon>
        <taxon>Bacilli</taxon>
        <taxon>Bacillales</taxon>
        <taxon>Caryophanaceae</taxon>
        <taxon>Jeotgalibacillus</taxon>
    </lineage>
</organism>
<name>A0A0C2QYB6_9BACL</name>
<feature type="compositionally biased region" description="Polar residues" evidence="1">
    <location>
        <begin position="29"/>
        <end position="48"/>
    </location>
</feature>
<keyword evidence="5" id="KW-1185">Reference proteome</keyword>
<dbReference type="SUPFAM" id="SSF54427">
    <property type="entry name" value="NTF2-like"/>
    <property type="match status" value="1"/>
</dbReference>
<feature type="signal peptide" evidence="2">
    <location>
        <begin position="1"/>
        <end position="23"/>
    </location>
</feature>
<dbReference type="OrthoDB" id="2839093at2"/>
<sequence>MISKRMRAAIGAGLLTLLLAACSGDDTTENTGSIDDGQSGQGLDTHTQSEAPESAEEDSEIGFEMNSEGEVDEAEDVPPEAEEAILSVFDEYISTFNEKDIEGYLQLLRTDDGYFDEEEERTALEKVYESFDVEREVELKTISEYKEDEAHVYADLILTTTDPSNGAEVTRTGRQITVFHLVEEEWKIASIHFMADPE</sequence>
<proteinExistence type="predicted"/>